<accession>A0A6V7QI76</accession>
<evidence type="ECO:0000313" key="1">
    <source>
        <dbReference type="EMBL" id="CAD1842535.1"/>
    </source>
</evidence>
<sequence>MEYRYPAPVPVPADSIPVLSTPQLKPESSPLSHASRYWYPTVVPVLNTQNLQFADFGAKYSRSLHKTVLQVHKKSRFDRHLRMQHRELRVIGISRFDTSGRS</sequence>
<dbReference type="AlphaFoldDB" id="A0A6V7QI76"/>
<organism evidence="1">
    <name type="scientific">Ananas comosus var. bracteatus</name>
    <name type="common">red pineapple</name>
    <dbReference type="NCBI Taxonomy" id="296719"/>
    <lineage>
        <taxon>Eukaryota</taxon>
        <taxon>Viridiplantae</taxon>
        <taxon>Streptophyta</taxon>
        <taxon>Embryophyta</taxon>
        <taxon>Tracheophyta</taxon>
        <taxon>Spermatophyta</taxon>
        <taxon>Magnoliopsida</taxon>
        <taxon>Liliopsida</taxon>
        <taxon>Poales</taxon>
        <taxon>Bromeliaceae</taxon>
        <taxon>Bromelioideae</taxon>
        <taxon>Ananas</taxon>
    </lineage>
</organism>
<dbReference type="EMBL" id="LR862136">
    <property type="protein sequence ID" value="CAD1842535.1"/>
    <property type="molecule type" value="Genomic_DNA"/>
</dbReference>
<proteinExistence type="predicted"/>
<name>A0A6V7QI76_ANACO</name>
<protein>
    <submittedName>
        <fullName evidence="1">Uncharacterized protein</fullName>
    </submittedName>
</protein>
<gene>
    <name evidence="1" type="ORF">CB5_LOCUS25746</name>
</gene>
<reference evidence="1" key="1">
    <citation type="submission" date="2020-07" db="EMBL/GenBank/DDBJ databases">
        <authorList>
            <person name="Lin J."/>
        </authorList>
    </citation>
    <scope>NUCLEOTIDE SEQUENCE</scope>
</reference>